<keyword evidence="3" id="KW-0408">Iron</keyword>
<dbReference type="GO" id="GO:0004497">
    <property type="term" value="F:monooxygenase activity"/>
    <property type="evidence" value="ECO:0007669"/>
    <property type="project" value="UniProtKB-ARBA"/>
</dbReference>
<name>A0A286GYD7_9ACTN</name>
<dbReference type="InterPro" id="IPR036922">
    <property type="entry name" value="Rieske_2Fe-2S_sf"/>
</dbReference>
<evidence type="ECO:0000256" key="4">
    <source>
        <dbReference type="ARBA" id="ARBA00023014"/>
    </source>
</evidence>
<dbReference type="OrthoDB" id="9795104at2"/>
<dbReference type="Pfam" id="PF00355">
    <property type="entry name" value="Rieske"/>
    <property type="match status" value="1"/>
</dbReference>
<dbReference type="GO" id="GO:0016705">
    <property type="term" value="F:oxidoreductase activity, acting on paired donors, with incorporation or reduction of molecular oxygen"/>
    <property type="evidence" value="ECO:0007669"/>
    <property type="project" value="UniProtKB-ARBA"/>
</dbReference>
<keyword evidence="10" id="KW-1185">Reference proteome</keyword>
<evidence type="ECO:0000256" key="6">
    <source>
        <dbReference type="ARBA" id="ARBA00038001"/>
    </source>
</evidence>
<dbReference type="PANTHER" id="PTHR21496">
    <property type="entry name" value="FERREDOXIN-RELATED"/>
    <property type="match status" value="1"/>
</dbReference>
<keyword evidence="4" id="KW-0411">Iron-sulfur</keyword>
<dbReference type="InterPro" id="IPR017941">
    <property type="entry name" value="Rieske_2Fe-2S"/>
</dbReference>
<dbReference type="GO" id="GO:0051537">
    <property type="term" value="F:2 iron, 2 sulfur cluster binding"/>
    <property type="evidence" value="ECO:0007669"/>
    <property type="project" value="UniProtKB-KW"/>
</dbReference>
<dbReference type="RefSeq" id="WP_097184372.1">
    <property type="nucleotide sequence ID" value="NZ_OCNK01000003.1"/>
</dbReference>
<keyword evidence="1" id="KW-0001">2Fe-2S</keyword>
<keyword evidence="9" id="KW-0223">Dioxygenase</keyword>
<evidence type="ECO:0000256" key="2">
    <source>
        <dbReference type="ARBA" id="ARBA00022723"/>
    </source>
</evidence>
<dbReference type="SUPFAM" id="SSF50022">
    <property type="entry name" value="ISP domain"/>
    <property type="match status" value="1"/>
</dbReference>
<evidence type="ECO:0000256" key="5">
    <source>
        <dbReference type="ARBA" id="ARBA00034078"/>
    </source>
</evidence>
<dbReference type="PROSITE" id="PS51296">
    <property type="entry name" value="RIESKE"/>
    <property type="match status" value="1"/>
</dbReference>
<reference evidence="10" key="1">
    <citation type="submission" date="2017-09" db="EMBL/GenBank/DDBJ databases">
        <authorList>
            <person name="Varghese N."/>
            <person name="Submissions S."/>
        </authorList>
    </citation>
    <scope>NUCLEOTIDE SEQUENCE [LARGE SCALE GENOMIC DNA]</scope>
    <source>
        <strain evidence="10">DSM 44270</strain>
    </source>
</reference>
<feature type="domain" description="Rieske" evidence="8">
    <location>
        <begin position="4"/>
        <end position="102"/>
    </location>
</feature>
<dbReference type="Proteomes" id="UP000219482">
    <property type="component" value="Unassembled WGS sequence"/>
</dbReference>
<evidence type="ECO:0000259" key="8">
    <source>
        <dbReference type="PROSITE" id="PS51296"/>
    </source>
</evidence>
<proteinExistence type="inferred from homology"/>
<protein>
    <submittedName>
        <fullName evidence="9">Ferredoxin subunit of nitrite reductase or a ring-hydroxylating dioxygenase</fullName>
    </submittedName>
</protein>
<feature type="region of interest" description="Disordered" evidence="7">
    <location>
        <begin position="1"/>
        <end position="31"/>
    </location>
</feature>
<keyword evidence="9" id="KW-0560">Oxidoreductase</keyword>
<evidence type="ECO:0000313" key="10">
    <source>
        <dbReference type="Proteomes" id="UP000219482"/>
    </source>
</evidence>
<evidence type="ECO:0000256" key="1">
    <source>
        <dbReference type="ARBA" id="ARBA00022714"/>
    </source>
</evidence>
<comment type="cofactor">
    <cofactor evidence="5">
        <name>[2Fe-2S] cluster</name>
        <dbReference type="ChEBI" id="CHEBI:190135"/>
    </cofactor>
</comment>
<evidence type="ECO:0000256" key="7">
    <source>
        <dbReference type="SAM" id="MobiDB-lite"/>
    </source>
</evidence>
<accession>A0A286GYD7</accession>
<evidence type="ECO:0000313" key="9">
    <source>
        <dbReference type="EMBL" id="SOE00523.1"/>
    </source>
</evidence>
<dbReference type="GO" id="GO:0046872">
    <property type="term" value="F:metal ion binding"/>
    <property type="evidence" value="ECO:0007669"/>
    <property type="project" value="UniProtKB-KW"/>
</dbReference>
<organism evidence="9 10">
    <name type="scientific">Blastococcus haudaquaticus</name>
    <dbReference type="NCBI Taxonomy" id="1938745"/>
    <lineage>
        <taxon>Bacteria</taxon>
        <taxon>Bacillati</taxon>
        <taxon>Actinomycetota</taxon>
        <taxon>Actinomycetes</taxon>
        <taxon>Geodermatophilales</taxon>
        <taxon>Geodermatophilaceae</taxon>
        <taxon>Blastococcus</taxon>
    </lineage>
</organism>
<gene>
    <name evidence="9" type="ORF">SAMN06272739_2645</name>
</gene>
<dbReference type="PANTHER" id="PTHR21496:SF0">
    <property type="entry name" value="RIESKE DOMAIN-CONTAINING PROTEIN"/>
    <property type="match status" value="1"/>
</dbReference>
<evidence type="ECO:0000256" key="3">
    <source>
        <dbReference type="ARBA" id="ARBA00023004"/>
    </source>
</evidence>
<dbReference type="CDD" id="cd03467">
    <property type="entry name" value="Rieske"/>
    <property type="match status" value="1"/>
</dbReference>
<dbReference type="AlphaFoldDB" id="A0A286GYD7"/>
<dbReference type="EMBL" id="OCNK01000003">
    <property type="protein sequence ID" value="SOE00523.1"/>
    <property type="molecule type" value="Genomic_DNA"/>
</dbReference>
<comment type="similarity">
    <text evidence="6">Belongs to the bacterial ring-hydroxylating dioxygenase ferredoxin component family.</text>
</comment>
<dbReference type="Gene3D" id="2.102.10.10">
    <property type="entry name" value="Rieske [2Fe-2S] iron-sulphur domain"/>
    <property type="match status" value="1"/>
</dbReference>
<dbReference type="GO" id="GO:0051213">
    <property type="term" value="F:dioxygenase activity"/>
    <property type="evidence" value="ECO:0007669"/>
    <property type="project" value="UniProtKB-KW"/>
</dbReference>
<keyword evidence="2" id="KW-0479">Metal-binding</keyword>
<sequence>MSEPDRLPAADVPPGTVRRAGDWAVGNRGADGAGEDRYFAVSRRCRHQLADLSEGSIDADGCLVCPWHQSRYDVRTGEMVEGPRGFLGYHGPTPVYSQVVQLLGRIARLRVRRATRQGDDVVLE</sequence>